<sequence length="38" mass="4394">MSSLVIPKLNWSYQKLSLEKLYLSGYSFLKANIGKFIL</sequence>
<gene>
    <name evidence="1" type="ORF">PPIS_a0852</name>
</gene>
<dbReference type="Proteomes" id="UP000016521">
    <property type="component" value="Chromosome I"/>
</dbReference>
<evidence type="ECO:0000313" key="1">
    <source>
        <dbReference type="EMBL" id="ATD06070.1"/>
    </source>
</evidence>
<proteinExistence type="predicted"/>
<evidence type="ECO:0000313" key="2">
    <source>
        <dbReference type="Proteomes" id="UP000016521"/>
    </source>
</evidence>
<dbReference type="EMBL" id="CP011924">
    <property type="protein sequence ID" value="ATD06070.1"/>
    <property type="molecule type" value="Genomic_DNA"/>
</dbReference>
<protein>
    <submittedName>
        <fullName evidence="1">Uncharacterized protein</fullName>
    </submittedName>
</protein>
<organism evidence="1 2">
    <name type="scientific">Pseudoalteromonas piscicida</name>
    <dbReference type="NCBI Taxonomy" id="43662"/>
    <lineage>
        <taxon>Bacteria</taxon>
        <taxon>Pseudomonadati</taxon>
        <taxon>Pseudomonadota</taxon>
        <taxon>Gammaproteobacteria</taxon>
        <taxon>Alteromonadales</taxon>
        <taxon>Pseudoalteromonadaceae</taxon>
        <taxon>Pseudoalteromonas</taxon>
    </lineage>
</organism>
<accession>A0ABM6NB60</accession>
<keyword evidence="2" id="KW-1185">Reference proteome</keyword>
<name>A0ABM6NB60_PSEO7</name>
<reference evidence="1 2" key="1">
    <citation type="submission" date="2015-06" db="EMBL/GenBank/DDBJ databases">
        <authorList>
            <person name="Xie B.-B."/>
            <person name="Rong J.-C."/>
            <person name="Qin Q.-L."/>
            <person name="Zhang Y.-Z."/>
        </authorList>
    </citation>
    <scope>NUCLEOTIDE SEQUENCE [LARGE SCALE GENOMIC DNA]</scope>
    <source>
        <strain evidence="1 2">JCM 20779</strain>
    </source>
</reference>